<dbReference type="Proteomes" id="UP000185511">
    <property type="component" value="Chromosome"/>
</dbReference>
<organism evidence="2 3">
    <name type="scientific">Actinoalloteichus fjordicus</name>
    <dbReference type="NCBI Taxonomy" id="1612552"/>
    <lineage>
        <taxon>Bacteria</taxon>
        <taxon>Bacillati</taxon>
        <taxon>Actinomycetota</taxon>
        <taxon>Actinomycetes</taxon>
        <taxon>Pseudonocardiales</taxon>
        <taxon>Pseudonocardiaceae</taxon>
        <taxon>Actinoalloteichus</taxon>
    </lineage>
</organism>
<dbReference type="Gene3D" id="3.20.20.140">
    <property type="entry name" value="Metal-dependent hydrolases"/>
    <property type="match status" value="1"/>
</dbReference>
<dbReference type="PANTHER" id="PTHR42658:SF1">
    <property type="entry name" value="HYDROLASE TATD"/>
    <property type="match status" value="1"/>
</dbReference>
<evidence type="ECO:0000256" key="1">
    <source>
        <dbReference type="SAM" id="MobiDB-lite"/>
    </source>
</evidence>
<evidence type="ECO:0000313" key="3">
    <source>
        <dbReference type="Proteomes" id="UP000185511"/>
    </source>
</evidence>
<dbReference type="AlphaFoldDB" id="A0AAC9LGT2"/>
<name>A0AAC9LGT2_9PSEU</name>
<keyword evidence="2" id="KW-0378">Hydrolase</keyword>
<evidence type="ECO:0000313" key="2">
    <source>
        <dbReference type="EMBL" id="APU17416.1"/>
    </source>
</evidence>
<dbReference type="PANTHER" id="PTHR42658">
    <property type="entry name" value="HYDROLASE TATD"/>
    <property type="match status" value="1"/>
</dbReference>
<dbReference type="SUPFAM" id="SSF51556">
    <property type="entry name" value="Metallo-dependent hydrolases"/>
    <property type="match status" value="1"/>
</dbReference>
<feature type="region of interest" description="Disordered" evidence="1">
    <location>
        <begin position="291"/>
        <end position="327"/>
    </location>
</feature>
<dbReference type="EMBL" id="CP016076">
    <property type="protein sequence ID" value="APU17416.1"/>
    <property type="molecule type" value="Genomic_DNA"/>
</dbReference>
<dbReference type="KEGG" id="acad:UA74_27055"/>
<sequence length="327" mass="35549">MRIFDPHIHMTSRTTDDYEAMYAAGVRALVEPAFWLGQPRTSVASFTDYFDALIGWERFRAAQFGIRHHCTIALNPKEANDPRCVDVLDVLPRYLAKDGVVAVGEVGYDSMTPEEDRVFARQLELAGEHELPVMVHTPHRDKLKGTRRTLDVVAESGLPAEHVLVDHLNEVTIEAVLDAGCWMGFSIYPDTKMDEHRMVALLKEYGTERVLVNSAADWGRSDPLKTYKTGQAMLAAGFSEDQVDTVLWHNPVQFYGQSGRLELSELPGFGASADTASGTFEGNSVLRGACPDPATFGGTAGSAVRPSPAGSAVRPSPAEGADSGGAR</sequence>
<dbReference type="Pfam" id="PF01026">
    <property type="entry name" value="TatD_DNase"/>
    <property type="match status" value="1"/>
</dbReference>
<dbReference type="InterPro" id="IPR032466">
    <property type="entry name" value="Metal_Hydrolase"/>
</dbReference>
<dbReference type="InterPro" id="IPR012022">
    <property type="entry name" value="UCP005295"/>
</dbReference>
<protein>
    <submittedName>
        <fullName evidence="2">Metal-dependent hydrolase with TIM-barrel fold</fullName>
    </submittedName>
</protein>
<proteinExistence type="predicted"/>
<dbReference type="InterPro" id="IPR001130">
    <property type="entry name" value="TatD-like"/>
</dbReference>
<dbReference type="GO" id="GO:0016788">
    <property type="term" value="F:hydrolase activity, acting on ester bonds"/>
    <property type="evidence" value="ECO:0007669"/>
    <property type="project" value="InterPro"/>
</dbReference>
<keyword evidence="3" id="KW-1185">Reference proteome</keyword>
<gene>
    <name evidence="2" type="ORF">UA74_27055</name>
</gene>
<accession>A0AAC9LGT2</accession>
<reference evidence="3" key="1">
    <citation type="submission" date="2016-06" db="EMBL/GenBank/DDBJ databases">
        <title>Complete genome sequence of Actinoalloteichus fjordicus DSM 46855 (=ADI127-17), type strain of the new species Actinoalloteichus fjordicus.</title>
        <authorList>
            <person name="Ruckert C."/>
            <person name="Nouioui I."/>
            <person name="Willmese J."/>
            <person name="van Wezel G."/>
            <person name="Klenk H.-P."/>
            <person name="Kalinowski J."/>
            <person name="Zotchev S.B."/>
        </authorList>
    </citation>
    <scope>NUCLEOTIDE SEQUENCE [LARGE SCALE GENOMIC DNA]</scope>
    <source>
        <strain evidence="3">ADI127-7</strain>
    </source>
</reference>